<evidence type="ECO:0000313" key="3">
    <source>
        <dbReference type="Proteomes" id="UP000219559"/>
    </source>
</evidence>
<dbReference type="GO" id="GO:0016020">
    <property type="term" value="C:membrane"/>
    <property type="evidence" value="ECO:0007669"/>
    <property type="project" value="TreeGrafter"/>
</dbReference>
<organism evidence="2 3">
    <name type="scientific">Sediminicola luteus</name>
    <dbReference type="NCBI Taxonomy" id="319238"/>
    <lineage>
        <taxon>Bacteria</taxon>
        <taxon>Pseudomonadati</taxon>
        <taxon>Bacteroidota</taxon>
        <taxon>Flavobacteriia</taxon>
        <taxon>Flavobacteriales</taxon>
        <taxon>Flavobacteriaceae</taxon>
        <taxon>Sediminicola</taxon>
    </lineage>
</organism>
<protein>
    <recommendedName>
        <fullName evidence="1">AB hydrolase-1 domain-containing protein</fullName>
    </recommendedName>
</protein>
<keyword evidence="3" id="KW-1185">Reference proteome</keyword>
<dbReference type="Proteomes" id="UP000219559">
    <property type="component" value="Unassembled WGS sequence"/>
</dbReference>
<dbReference type="EMBL" id="NBWU01000003">
    <property type="protein sequence ID" value="PCE64238.1"/>
    <property type="molecule type" value="Genomic_DNA"/>
</dbReference>
<dbReference type="PRINTS" id="PR00111">
    <property type="entry name" value="ABHYDROLASE"/>
</dbReference>
<dbReference type="InterPro" id="IPR029058">
    <property type="entry name" value="AB_hydrolase_fold"/>
</dbReference>
<dbReference type="InterPro" id="IPR000073">
    <property type="entry name" value="AB_hydrolase_1"/>
</dbReference>
<gene>
    <name evidence="2" type="ORF">B7P33_08015</name>
</gene>
<dbReference type="InterPro" id="IPR050266">
    <property type="entry name" value="AB_hydrolase_sf"/>
</dbReference>
<dbReference type="Pfam" id="PF12697">
    <property type="entry name" value="Abhydrolase_6"/>
    <property type="match status" value="1"/>
</dbReference>
<accession>A0A2A4G8C8</accession>
<feature type="domain" description="AB hydrolase-1" evidence="1">
    <location>
        <begin position="22"/>
        <end position="250"/>
    </location>
</feature>
<proteinExistence type="predicted"/>
<evidence type="ECO:0000313" key="2">
    <source>
        <dbReference type="EMBL" id="PCE64238.1"/>
    </source>
</evidence>
<evidence type="ECO:0000259" key="1">
    <source>
        <dbReference type="Pfam" id="PF12697"/>
    </source>
</evidence>
<name>A0A2A4G8C8_9FLAO</name>
<reference evidence="2 3" key="1">
    <citation type="submission" date="2017-04" db="EMBL/GenBank/DDBJ databases">
        <title>A new member of the family Flavobacteriaceae isolated from ascidians.</title>
        <authorList>
            <person name="Chen L."/>
        </authorList>
    </citation>
    <scope>NUCLEOTIDE SEQUENCE [LARGE SCALE GENOMIC DNA]</scope>
    <source>
        <strain evidence="2 3">HQA918</strain>
    </source>
</reference>
<dbReference type="Gene3D" id="3.40.50.1820">
    <property type="entry name" value="alpha/beta hydrolase"/>
    <property type="match status" value="1"/>
</dbReference>
<dbReference type="RefSeq" id="WP_097440362.1">
    <property type="nucleotide sequence ID" value="NZ_KZ300476.1"/>
</dbReference>
<dbReference type="OrthoDB" id="9812921at2"/>
<sequence length="260" mass="28640">MPKIGVNHIELDYTDLGQGSPLVLLHGLGSTKADWEAQLAAFADAYRLIVPDLRGHGASTKTDCEFGVSQMAQDIVELLDKLNIPQASFVGFSMGGAVAFELAHTHPDLVDKLIIVNSGPDFNAMGQFGEDLLKTRTQRLQELGMAQLAAEISQNMFPEPEQAILRQSFTERCAANLPEAYLKSFTTLMAWGMGERLQDIPHKTLVVASDMDYTPVSFKEAYVARMQQAELVVITNSRHGVVLDQPEEFNTTVLKFLQNA</sequence>
<dbReference type="AlphaFoldDB" id="A0A2A4G8C8"/>
<dbReference type="PANTHER" id="PTHR43798:SF33">
    <property type="entry name" value="HYDROLASE, PUTATIVE (AFU_ORTHOLOGUE AFUA_2G14860)-RELATED"/>
    <property type="match status" value="1"/>
</dbReference>
<dbReference type="PANTHER" id="PTHR43798">
    <property type="entry name" value="MONOACYLGLYCEROL LIPASE"/>
    <property type="match status" value="1"/>
</dbReference>
<dbReference type="SUPFAM" id="SSF53474">
    <property type="entry name" value="alpha/beta-Hydrolases"/>
    <property type="match status" value="1"/>
</dbReference>
<comment type="caution">
    <text evidence="2">The sequence shown here is derived from an EMBL/GenBank/DDBJ whole genome shotgun (WGS) entry which is preliminary data.</text>
</comment>